<reference evidence="3 4" key="1">
    <citation type="journal article" date="2018" name="J. Allergy Clin. Immunol.">
        <title>High-quality assembly of Dermatophagoides pteronyssinus genome and transcriptome reveals a wide range of novel allergens.</title>
        <authorList>
            <person name="Liu X.Y."/>
            <person name="Yang K.Y."/>
            <person name="Wang M.Q."/>
            <person name="Kwok J.S."/>
            <person name="Zeng X."/>
            <person name="Yang Z."/>
            <person name="Xiao X.J."/>
            <person name="Lau C.P."/>
            <person name="Li Y."/>
            <person name="Huang Z.M."/>
            <person name="Ba J.G."/>
            <person name="Yim A.K."/>
            <person name="Ouyang C.Y."/>
            <person name="Ngai S.M."/>
            <person name="Chan T.F."/>
            <person name="Leung E.L."/>
            <person name="Liu L."/>
            <person name="Liu Z.G."/>
            <person name="Tsui S.K."/>
        </authorList>
    </citation>
    <scope>NUCLEOTIDE SEQUENCE [LARGE SCALE GENOMIC DNA]</scope>
    <source>
        <strain evidence="3">Derp</strain>
    </source>
</reference>
<feature type="signal peptide" evidence="2">
    <location>
        <begin position="1"/>
        <end position="27"/>
    </location>
</feature>
<organism evidence="3 4">
    <name type="scientific">Dermatophagoides pteronyssinus</name>
    <name type="common">European house dust mite</name>
    <dbReference type="NCBI Taxonomy" id="6956"/>
    <lineage>
        <taxon>Eukaryota</taxon>
        <taxon>Metazoa</taxon>
        <taxon>Ecdysozoa</taxon>
        <taxon>Arthropoda</taxon>
        <taxon>Chelicerata</taxon>
        <taxon>Arachnida</taxon>
        <taxon>Acari</taxon>
        <taxon>Acariformes</taxon>
        <taxon>Sarcoptiformes</taxon>
        <taxon>Astigmata</taxon>
        <taxon>Psoroptidia</taxon>
        <taxon>Analgoidea</taxon>
        <taxon>Pyroglyphidae</taxon>
        <taxon>Dermatophagoidinae</taxon>
        <taxon>Dermatophagoides</taxon>
    </lineage>
</organism>
<comment type="caution">
    <text evidence="3">The sequence shown here is derived from an EMBL/GenBank/DDBJ whole genome shotgun (WGS) entry which is preliminary data.</text>
</comment>
<dbReference type="Gene3D" id="3.40.30.10">
    <property type="entry name" value="Glutaredoxin"/>
    <property type="match status" value="1"/>
</dbReference>
<name>A0ABQ8ITC9_DERPT</name>
<dbReference type="InterPro" id="IPR036249">
    <property type="entry name" value="Thioredoxin-like_sf"/>
</dbReference>
<dbReference type="SUPFAM" id="SSF52833">
    <property type="entry name" value="Thioredoxin-like"/>
    <property type="match status" value="1"/>
</dbReference>
<feature type="chain" id="PRO_5045594475" evidence="2">
    <location>
        <begin position="28"/>
        <end position="304"/>
    </location>
</feature>
<evidence type="ECO:0000313" key="4">
    <source>
        <dbReference type="Proteomes" id="UP000887458"/>
    </source>
</evidence>
<gene>
    <name evidence="3" type="ORF">DERP_007932</name>
</gene>
<protein>
    <submittedName>
        <fullName evidence="3">Uncharacterized protein</fullName>
    </submittedName>
</protein>
<sequence length="304" mass="34969">MLRTSMNSSYLLLIIWIIMSQPNYSNTAPTIIDYDLINRNDNRLSSLSSSSPSPQCSTSQCLSSSSSSDIIPKTIIELNENNFRMIVMESTMSWAIIFYSSLSATIIDTIDQQQSEQLFNNNDNIRQTAGFWQTKMANKFINASITLKGWIEFGAIDCEQNPQLKQLLSVDSCPTVLHYRGGQQQQQRRRRQQQNPLDQDQSSMSSIQSNYYPIFKRVKKLKTKKQSSRFITATTIMDTTKINNDNNDNDIDIVDFDGDSWKSIIFDNNNENYHQLQQQQQLQKQQQQQSPLMEMFALFASLTS</sequence>
<evidence type="ECO:0000256" key="1">
    <source>
        <dbReference type="SAM" id="MobiDB-lite"/>
    </source>
</evidence>
<dbReference type="Proteomes" id="UP000887458">
    <property type="component" value="Unassembled WGS sequence"/>
</dbReference>
<reference evidence="3 4" key="2">
    <citation type="journal article" date="2022" name="Mol. Biol. Evol.">
        <title>Comparative Genomics Reveals Insights into the Divergent Evolution of Astigmatic Mites and Household Pest Adaptations.</title>
        <authorList>
            <person name="Xiong Q."/>
            <person name="Wan A.T."/>
            <person name="Liu X."/>
            <person name="Fung C.S."/>
            <person name="Xiao X."/>
            <person name="Malainual N."/>
            <person name="Hou J."/>
            <person name="Wang L."/>
            <person name="Wang M."/>
            <person name="Yang K.Y."/>
            <person name="Cui Y."/>
            <person name="Leung E.L."/>
            <person name="Nong W."/>
            <person name="Shin S.K."/>
            <person name="Au S.W."/>
            <person name="Jeong K.Y."/>
            <person name="Chew F.T."/>
            <person name="Hui J.H."/>
            <person name="Leung T.F."/>
            <person name="Tungtrongchitr A."/>
            <person name="Zhong N."/>
            <person name="Liu Z."/>
            <person name="Tsui S.K."/>
        </authorList>
    </citation>
    <scope>NUCLEOTIDE SEQUENCE [LARGE SCALE GENOMIC DNA]</scope>
    <source>
        <strain evidence="3">Derp</strain>
    </source>
</reference>
<feature type="region of interest" description="Disordered" evidence="1">
    <location>
        <begin position="45"/>
        <end position="66"/>
    </location>
</feature>
<accession>A0ABQ8ITC9</accession>
<dbReference type="EMBL" id="NJHN03000121">
    <property type="protein sequence ID" value="KAH9413456.1"/>
    <property type="molecule type" value="Genomic_DNA"/>
</dbReference>
<evidence type="ECO:0000313" key="3">
    <source>
        <dbReference type="EMBL" id="KAH9413456.1"/>
    </source>
</evidence>
<evidence type="ECO:0000256" key="2">
    <source>
        <dbReference type="SAM" id="SignalP"/>
    </source>
</evidence>
<feature type="region of interest" description="Disordered" evidence="1">
    <location>
        <begin position="179"/>
        <end position="205"/>
    </location>
</feature>
<proteinExistence type="predicted"/>
<keyword evidence="4" id="KW-1185">Reference proteome</keyword>
<keyword evidence="2" id="KW-0732">Signal</keyword>